<dbReference type="PRINTS" id="PR01994">
    <property type="entry name" value="ANTIREPRESSR"/>
</dbReference>
<organism evidence="2 3">
    <name type="scientific">Snodgrassella alvi</name>
    <dbReference type="NCBI Taxonomy" id="1196083"/>
    <lineage>
        <taxon>Bacteria</taxon>
        <taxon>Pseudomonadati</taxon>
        <taxon>Pseudomonadota</taxon>
        <taxon>Betaproteobacteria</taxon>
        <taxon>Neisseriales</taxon>
        <taxon>Neisseriaceae</taxon>
        <taxon>Snodgrassella</taxon>
    </lineage>
</organism>
<evidence type="ECO:0000313" key="2">
    <source>
        <dbReference type="EMBL" id="PIT49158.1"/>
    </source>
</evidence>
<dbReference type="AlphaFoldDB" id="A0A2N9XLF3"/>
<accession>A0A2N9XLF3</accession>
<reference evidence="2 3" key="1">
    <citation type="journal article" date="2017" name="MBio">
        <title>Type VI secretion-mediated competition in the bee gut microbiome.</title>
        <authorList>
            <person name="Steele M.I."/>
            <person name="Kwong W.K."/>
            <person name="Powell J.E."/>
            <person name="Whiteley M."/>
            <person name="Moran N.A."/>
        </authorList>
    </citation>
    <scope>NUCLEOTIDE SEQUENCE [LARGE SCALE GENOMIC DNA]</scope>
    <source>
        <strain evidence="2 3">Ruf1-X</strain>
    </source>
</reference>
<dbReference type="InterPro" id="IPR018875">
    <property type="entry name" value="Antirepressor_Ant_N"/>
</dbReference>
<dbReference type="Pfam" id="PF10547">
    <property type="entry name" value="P22_AR_N"/>
    <property type="match status" value="1"/>
</dbReference>
<proteinExistence type="predicted"/>
<dbReference type="Proteomes" id="UP000229970">
    <property type="component" value="Unassembled WGS sequence"/>
</dbReference>
<evidence type="ECO:0000313" key="3">
    <source>
        <dbReference type="Proteomes" id="UP000229970"/>
    </source>
</evidence>
<evidence type="ECO:0000259" key="1">
    <source>
        <dbReference type="Pfam" id="PF10547"/>
    </source>
</evidence>
<name>A0A2N9XLF3_9NEIS</name>
<dbReference type="RefSeq" id="WP_100138866.1">
    <property type="nucleotide sequence ID" value="NZ_MEIP01000011.1"/>
</dbReference>
<dbReference type="EMBL" id="MEIP01000011">
    <property type="protein sequence ID" value="PIT49158.1"/>
    <property type="molecule type" value="Genomic_DNA"/>
</dbReference>
<comment type="caution">
    <text evidence="2">The sequence shown here is derived from an EMBL/GenBank/DDBJ whole genome shotgun (WGS) entry which is preliminary data.</text>
</comment>
<sequence>MEYLNVNFLGSEIMVINHDGEPYIAMRTVVDGMGLDWKSQFTKIKQRFKSTVVEITTVAGDERNRSMLCLPLRKLFGWMMTINPNKVAPHKKQTIIRYQKECDEVLWQYWTTGITNREKILQEMELLKKRQAESEARGSAAGKALYQRKLEKRQLEMQLAAINQLDLFKQTA</sequence>
<protein>
    <recommendedName>
        <fullName evidence="1">Antirepressor protein ant N-terminal domain-containing protein</fullName>
    </recommendedName>
</protein>
<gene>
    <name evidence="2" type="ORF">BHC46_02665</name>
</gene>
<feature type="domain" description="Antirepressor protein ant N-terminal" evidence="1">
    <location>
        <begin position="5"/>
        <end position="113"/>
    </location>
</feature>